<evidence type="ECO:0000313" key="1">
    <source>
        <dbReference type="EMBL" id="GGO86643.1"/>
    </source>
</evidence>
<comment type="caution">
    <text evidence="1">The sequence shown here is derived from an EMBL/GenBank/DDBJ whole genome shotgun (WGS) entry which is preliminary data.</text>
</comment>
<accession>A0ABQ2N8K1</accession>
<evidence type="ECO:0008006" key="3">
    <source>
        <dbReference type="Google" id="ProtNLM"/>
    </source>
</evidence>
<keyword evidence="2" id="KW-1185">Reference proteome</keyword>
<name>A0ABQ2N8K1_9ACTN</name>
<dbReference type="Gene3D" id="3.40.50.300">
    <property type="entry name" value="P-loop containing nucleotide triphosphate hydrolases"/>
    <property type="match status" value="1"/>
</dbReference>
<organism evidence="1 2">
    <name type="scientific">Nocardioides phosphati</name>
    <dbReference type="NCBI Taxonomy" id="1867775"/>
    <lineage>
        <taxon>Bacteria</taxon>
        <taxon>Bacillati</taxon>
        <taxon>Actinomycetota</taxon>
        <taxon>Actinomycetes</taxon>
        <taxon>Propionibacteriales</taxon>
        <taxon>Nocardioidaceae</taxon>
        <taxon>Nocardioides</taxon>
    </lineage>
</organism>
<dbReference type="SUPFAM" id="SSF52540">
    <property type="entry name" value="P-loop containing nucleoside triphosphate hydrolases"/>
    <property type="match status" value="1"/>
</dbReference>
<gene>
    <name evidence="1" type="ORF">GCM10011584_09450</name>
</gene>
<reference evidence="2" key="1">
    <citation type="journal article" date="2019" name="Int. J. Syst. Evol. Microbiol.">
        <title>The Global Catalogue of Microorganisms (GCM) 10K type strain sequencing project: providing services to taxonomists for standard genome sequencing and annotation.</title>
        <authorList>
            <consortium name="The Broad Institute Genomics Platform"/>
            <consortium name="The Broad Institute Genome Sequencing Center for Infectious Disease"/>
            <person name="Wu L."/>
            <person name="Ma J."/>
        </authorList>
    </citation>
    <scope>NUCLEOTIDE SEQUENCE [LARGE SCALE GENOMIC DNA]</scope>
    <source>
        <strain evidence="2">CGMCC 4.7371</strain>
    </source>
</reference>
<dbReference type="InterPro" id="IPR027417">
    <property type="entry name" value="P-loop_NTPase"/>
</dbReference>
<protein>
    <recommendedName>
        <fullName evidence="3">Terminase</fullName>
    </recommendedName>
</protein>
<proteinExistence type="predicted"/>
<dbReference type="EMBL" id="BMNI01000001">
    <property type="protein sequence ID" value="GGO86643.1"/>
    <property type="molecule type" value="Genomic_DNA"/>
</dbReference>
<evidence type="ECO:0000313" key="2">
    <source>
        <dbReference type="Proteomes" id="UP000655410"/>
    </source>
</evidence>
<dbReference type="Pfam" id="PF03237">
    <property type="entry name" value="Terminase_6N"/>
    <property type="match status" value="1"/>
</dbReference>
<sequence length="473" mass="51779">MVPKGIVTTGFPAVEAKCRDLGIRFRWWQRPIAQIILGKRADGKYASTIGGTGLSIPRQVGKTFLVGAIIFALCLLRPNLTVVWSAHRLRTAEETFKKMQALARRKKIAPFVAKITLGSGEECIEFTNGSRIMFGARAAGFGRGFDEVDVVVYDEAQILDDAALDDMIPAMNQSRQDCGALLLFMGTPPKPTDKSEVFTRMRQEALSGEDDDTAWIEFGADPSHVVTALPAPLTERDWAQVAKANPSFPDDTSREAILRMRKKLGQASFLREGLGIWDELRKNFAFGAGRWEQCMVEDPGPQVDAIALSVSMDRMHASIGAAGCVRIGDDERVFGAAVDRREGTGWLVPEAKRLHDAYGCAVVVARSAADLIPALEAVGLTQDSGLVIARTGDSQDACAQIFDRVQAGTFAHANHDDLDDAVYGAHRRTTPEGRWVWDRKNSETDVSMLEAVTLAAWQAALTTPDYDVLQSFY</sequence>
<dbReference type="Proteomes" id="UP000655410">
    <property type="component" value="Unassembled WGS sequence"/>
</dbReference>